<dbReference type="Gene3D" id="3.30.160.60">
    <property type="entry name" value="Classic Zinc Finger"/>
    <property type="match status" value="1"/>
</dbReference>
<dbReference type="Pfam" id="PF00096">
    <property type="entry name" value="zf-C2H2"/>
    <property type="match status" value="1"/>
</dbReference>
<comment type="subcellular location">
    <subcellularLocation>
        <location evidence="1">Nucleus</location>
    </subcellularLocation>
</comment>
<evidence type="ECO:0000313" key="11">
    <source>
        <dbReference type="Proteomes" id="UP000749559"/>
    </source>
</evidence>
<dbReference type="GO" id="GO:0008270">
    <property type="term" value="F:zinc ion binding"/>
    <property type="evidence" value="ECO:0007669"/>
    <property type="project" value="UniProtKB-KW"/>
</dbReference>
<comment type="caution">
    <text evidence="10">The sequence shown here is derived from an EMBL/GenBank/DDBJ whole genome shotgun (WGS) entry which is preliminary data.</text>
</comment>
<evidence type="ECO:0000256" key="9">
    <source>
        <dbReference type="ARBA" id="ARBA00023242"/>
    </source>
</evidence>
<dbReference type="PROSITE" id="PS00028">
    <property type="entry name" value="ZINC_FINGER_C2H2_1"/>
    <property type="match status" value="2"/>
</dbReference>
<dbReference type="EMBL" id="CAIIXF020000012">
    <property type="protein sequence ID" value="CAH1801737.1"/>
    <property type="molecule type" value="Genomic_DNA"/>
</dbReference>
<dbReference type="InterPro" id="IPR013087">
    <property type="entry name" value="Znf_C2H2_type"/>
</dbReference>
<keyword evidence="2" id="KW-0479">Metal-binding</keyword>
<dbReference type="InterPro" id="IPR036236">
    <property type="entry name" value="Znf_C2H2_sf"/>
</dbReference>
<keyword evidence="4" id="KW-0863">Zinc-finger</keyword>
<dbReference type="PANTHER" id="PTHR24384">
    <property type="entry name" value="FINGER PUTATIVE TRANSCRIPTION FACTOR FAMILY-RELATED"/>
    <property type="match status" value="1"/>
</dbReference>
<protein>
    <submittedName>
        <fullName evidence="10">Uncharacterized protein</fullName>
    </submittedName>
</protein>
<proteinExistence type="predicted"/>
<keyword evidence="11" id="KW-1185">Reference proteome</keyword>
<keyword evidence="7" id="KW-0238">DNA-binding</keyword>
<keyword evidence="3" id="KW-0677">Repeat</keyword>
<gene>
    <name evidence="10" type="ORF">OFUS_LOCUS25497</name>
</gene>
<accession>A0A8J1TK37</accession>
<evidence type="ECO:0000256" key="2">
    <source>
        <dbReference type="ARBA" id="ARBA00022723"/>
    </source>
</evidence>
<dbReference type="Pfam" id="PF12874">
    <property type="entry name" value="zf-met"/>
    <property type="match status" value="1"/>
</dbReference>
<evidence type="ECO:0000256" key="4">
    <source>
        <dbReference type="ARBA" id="ARBA00022771"/>
    </source>
</evidence>
<keyword evidence="8" id="KW-0804">Transcription</keyword>
<dbReference type="SUPFAM" id="SSF57667">
    <property type="entry name" value="beta-beta-alpha zinc fingers"/>
    <property type="match status" value="2"/>
</dbReference>
<evidence type="ECO:0000256" key="8">
    <source>
        <dbReference type="ARBA" id="ARBA00023163"/>
    </source>
</evidence>
<dbReference type="GO" id="GO:0000978">
    <property type="term" value="F:RNA polymerase II cis-regulatory region sequence-specific DNA binding"/>
    <property type="evidence" value="ECO:0007669"/>
    <property type="project" value="TreeGrafter"/>
</dbReference>
<dbReference type="PANTHER" id="PTHR24384:SF189">
    <property type="entry name" value="C2H2-TYPE DOMAIN-CONTAINING PROTEIN-RELATED"/>
    <property type="match status" value="1"/>
</dbReference>
<evidence type="ECO:0000256" key="3">
    <source>
        <dbReference type="ARBA" id="ARBA00022737"/>
    </source>
</evidence>
<sequence length="121" mass="14409">MHTKDNTILCSECGRNFQRRDNFLAHLAKHDNNKTKIKCGSCEKVFANNSNRKRHEENCIQKMPEKCKICKKVCTSRRMRKQHELDVHSKRRDYICTCHAKFKQRRNLLAHCKKEDKHVGL</sequence>
<evidence type="ECO:0000256" key="1">
    <source>
        <dbReference type="ARBA" id="ARBA00004123"/>
    </source>
</evidence>
<dbReference type="Proteomes" id="UP000749559">
    <property type="component" value="Unassembled WGS sequence"/>
</dbReference>
<dbReference type="GO" id="GO:0005634">
    <property type="term" value="C:nucleus"/>
    <property type="evidence" value="ECO:0007669"/>
    <property type="project" value="UniProtKB-SubCell"/>
</dbReference>
<dbReference type="SMART" id="SM00355">
    <property type="entry name" value="ZnF_C2H2"/>
    <property type="match status" value="4"/>
</dbReference>
<evidence type="ECO:0000256" key="5">
    <source>
        <dbReference type="ARBA" id="ARBA00022833"/>
    </source>
</evidence>
<name>A0A8J1TK37_OWEFU</name>
<dbReference type="GO" id="GO:0000981">
    <property type="term" value="F:DNA-binding transcription factor activity, RNA polymerase II-specific"/>
    <property type="evidence" value="ECO:0007669"/>
    <property type="project" value="TreeGrafter"/>
</dbReference>
<dbReference type="OrthoDB" id="8922241at2759"/>
<organism evidence="10 11">
    <name type="scientific">Owenia fusiformis</name>
    <name type="common">Polychaete worm</name>
    <dbReference type="NCBI Taxonomy" id="6347"/>
    <lineage>
        <taxon>Eukaryota</taxon>
        <taxon>Metazoa</taxon>
        <taxon>Spiralia</taxon>
        <taxon>Lophotrochozoa</taxon>
        <taxon>Annelida</taxon>
        <taxon>Polychaeta</taxon>
        <taxon>Sedentaria</taxon>
        <taxon>Canalipalpata</taxon>
        <taxon>Sabellida</taxon>
        <taxon>Oweniida</taxon>
        <taxon>Oweniidae</taxon>
        <taxon>Owenia</taxon>
    </lineage>
</organism>
<evidence type="ECO:0000313" key="10">
    <source>
        <dbReference type="EMBL" id="CAH1801737.1"/>
    </source>
</evidence>
<evidence type="ECO:0000256" key="6">
    <source>
        <dbReference type="ARBA" id="ARBA00023015"/>
    </source>
</evidence>
<evidence type="ECO:0000256" key="7">
    <source>
        <dbReference type="ARBA" id="ARBA00023125"/>
    </source>
</evidence>
<dbReference type="AlphaFoldDB" id="A0A8J1TK37"/>
<dbReference type="PROSITE" id="PS50157">
    <property type="entry name" value="ZINC_FINGER_C2H2_2"/>
    <property type="match status" value="1"/>
</dbReference>
<reference evidence="10" key="1">
    <citation type="submission" date="2022-03" db="EMBL/GenBank/DDBJ databases">
        <authorList>
            <person name="Martin C."/>
        </authorList>
    </citation>
    <scope>NUCLEOTIDE SEQUENCE</scope>
</reference>
<keyword evidence="5" id="KW-0862">Zinc</keyword>
<keyword evidence="9" id="KW-0539">Nucleus</keyword>
<keyword evidence="6" id="KW-0805">Transcription regulation</keyword>
<dbReference type="InterPro" id="IPR050752">
    <property type="entry name" value="C2H2-ZF_domain"/>
</dbReference>